<sequence length="144" mass="16173">MNENTAANLQSCARCGGMFWYQGTGKRICSKCKKEDDEQFEIVKSYIYENLSATIMDVSKETGVRVARIKAFLREGRLVIPDNSAIFLNCEACGTSIKFGRICRTCADTLTGEIKKAMDVSEYEIGEKPNLNSGKMRFLTRDNN</sequence>
<protein>
    <submittedName>
        <fullName evidence="1">Uncharacterized protein</fullName>
    </submittedName>
</protein>
<dbReference type="EMBL" id="AP023367">
    <property type="protein sequence ID" value="BCJ95825.1"/>
    <property type="molecule type" value="Genomic_DNA"/>
</dbReference>
<organism evidence="1 2">
    <name type="scientific">Anaerocolumna cellulosilytica</name>
    <dbReference type="NCBI Taxonomy" id="433286"/>
    <lineage>
        <taxon>Bacteria</taxon>
        <taxon>Bacillati</taxon>
        <taxon>Bacillota</taxon>
        <taxon>Clostridia</taxon>
        <taxon>Lachnospirales</taxon>
        <taxon>Lachnospiraceae</taxon>
        <taxon>Anaerocolumna</taxon>
    </lineage>
</organism>
<name>A0A6S6R9K8_9FIRM</name>
<dbReference type="Proteomes" id="UP000515561">
    <property type="component" value="Chromosome"/>
</dbReference>
<reference evidence="1 2" key="1">
    <citation type="journal article" date="2016" name="Int. J. Syst. Evol. Microbiol.">
        <title>Descriptions of Anaerotaenia torta gen. nov., sp. nov. and Anaerocolumna cellulosilytica gen. nov., sp. nov. isolated from a methanogenic reactor of cattle waste.</title>
        <authorList>
            <person name="Uek A."/>
            <person name="Ohtaki Y."/>
            <person name="Kaku N."/>
            <person name="Ueki K."/>
        </authorList>
    </citation>
    <scope>NUCLEOTIDE SEQUENCE [LARGE SCALE GENOMIC DNA]</scope>
    <source>
        <strain evidence="1 2">SN021</strain>
    </source>
</reference>
<proteinExistence type="predicted"/>
<dbReference type="RefSeq" id="WP_184093660.1">
    <property type="nucleotide sequence ID" value="NZ_AP023367.1"/>
</dbReference>
<dbReference type="KEGG" id="acel:acsn021_33940"/>
<evidence type="ECO:0000313" key="2">
    <source>
        <dbReference type="Proteomes" id="UP000515561"/>
    </source>
</evidence>
<dbReference type="AlphaFoldDB" id="A0A6S6R9K8"/>
<evidence type="ECO:0000313" key="1">
    <source>
        <dbReference type="EMBL" id="BCJ95825.1"/>
    </source>
</evidence>
<accession>A0A6S6R9K8</accession>
<gene>
    <name evidence="1" type="ORF">acsn021_33940</name>
</gene>
<keyword evidence="2" id="KW-1185">Reference proteome</keyword>